<dbReference type="InterPro" id="IPR013132">
    <property type="entry name" value="PseI/NeuA/B-like_N"/>
</dbReference>
<proteinExistence type="predicted"/>
<dbReference type="PANTHER" id="PTHR42966:SF1">
    <property type="entry name" value="SIALIC ACID SYNTHASE"/>
    <property type="match status" value="1"/>
</dbReference>
<dbReference type="Gene3D" id="3.20.20.70">
    <property type="entry name" value="Aldolase class I"/>
    <property type="match status" value="1"/>
</dbReference>
<sequence length="358" mass="39375">MNDHQYVAFGERKVGDGEPIFVTYEAGPTHEGVESAKDLIRHAARAGADAVKFQIFDPDRVVEDKSALFTYEILVDRETGKTETVQEPLYDLLKRRALSNDEWREVKACADECNLAFFATIGFPDEVDLVESLGCASIKIASGDVNHFPLIRKAARTGMCLQLDTGNSTIGEIERAIDVIRSEGNDNVIIHHCPSGYPARLEGINLNIIPSLKTLLGYPVAFSDHSPGWDMDVAAVALGANLVEKTITKDRMTRSIEHIFSLEPQDMAAFVQLMRDLPTALGSSRRIMQPVELEKREIARRSTYLAEDTPAGRKLKDCALDYRRPGGGLAPDQAEALGEQSLRTDLPAGHKVMPGDLA</sequence>
<dbReference type="RefSeq" id="WP_127766239.1">
    <property type="nucleotide sequence ID" value="NZ_SADE01000002.1"/>
</dbReference>
<evidence type="ECO:0000313" key="2">
    <source>
        <dbReference type="EMBL" id="RVU36763.1"/>
    </source>
</evidence>
<organism evidence="2 3">
    <name type="scientific">Hwanghaeella grinnelliae</name>
    <dbReference type="NCBI Taxonomy" id="2500179"/>
    <lineage>
        <taxon>Bacteria</taxon>
        <taxon>Pseudomonadati</taxon>
        <taxon>Pseudomonadota</taxon>
        <taxon>Alphaproteobacteria</taxon>
        <taxon>Rhodospirillales</taxon>
        <taxon>Rhodospirillaceae</taxon>
        <taxon>Hwanghaeella</taxon>
    </lineage>
</organism>
<dbReference type="InterPro" id="IPR057736">
    <property type="entry name" value="SAF_PseI/NeuA/NeuB"/>
</dbReference>
<name>A0A3S2VMZ8_9PROT</name>
<feature type="domain" description="PseI/NeuA/B-like" evidence="1">
    <location>
        <begin position="39"/>
        <end position="284"/>
    </location>
</feature>
<dbReference type="CDD" id="cd11615">
    <property type="entry name" value="SAF_NeuB_like"/>
    <property type="match status" value="1"/>
</dbReference>
<gene>
    <name evidence="2" type="ORF">EOI86_16490</name>
</gene>
<protein>
    <submittedName>
        <fullName evidence="2">N-acetylneuraminate synthase</fullName>
    </submittedName>
</protein>
<dbReference type="SUPFAM" id="SSF51569">
    <property type="entry name" value="Aldolase"/>
    <property type="match status" value="1"/>
</dbReference>
<dbReference type="EMBL" id="SADE01000002">
    <property type="protein sequence ID" value="RVU36763.1"/>
    <property type="molecule type" value="Genomic_DNA"/>
</dbReference>
<dbReference type="SUPFAM" id="SSF51269">
    <property type="entry name" value="AFP III-like domain"/>
    <property type="match status" value="1"/>
</dbReference>
<dbReference type="GO" id="GO:0016051">
    <property type="term" value="P:carbohydrate biosynthetic process"/>
    <property type="evidence" value="ECO:0007669"/>
    <property type="project" value="InterPro"/>
</dbReference>
<dbReference type="InterPro" id="IPR036732">
    <property type="entry name" value="AFP_Neu5c_C_sf"/>
</dbReference>
<dbReference type="InterPro" id="IPR013785">
    <property type="entry name" value="Aldolase_TIM"/>
</dbReference>
<evidence type="ECO:0000313" key="3">
    <source>
        <dbReference type="Proteomes" id="UP000287447"/>
    </source>
</evidence>
<comment type="caution">
    <text evidence="2">The sequence shown here is derived from an EMBL/GenBank/DDBJ whole genome shotgun (WGS) entry which is preliminary data.</text>
</comment>
<evidence type="ECO:0000259" key="1">
    <source>
        <dbReference type="Pfam" id="PF03102"/>
    </source>
</evidence>
<dbReference type="OrthoDB" id="9781701at2"/>
<dbReference type="Proteomes" id="UP000287447">
    <property type="component" value="Unassembled WGS sequence"/>
</dbReference>
<dbReference type="AlphaFoldDB" id="A0A3S2VMZ8"/>
<dbReference type="PANTHER" id="PTHR42966">
    <property type="entry name" value="N-ACETYLNEURAMINATE SYNTHASE"/>
    <property type="match status" value="1"/>
</dbReference>
<dbReference type="InterPro" id="IPR051690">
    <property type="entry name" value="PseI-like"/>
</dbReference>
<accession>A0A3S2VMZ8</accession>
<dbReference type="Pfam" id="PF03102">
    <property type="entry name" value="NeuB"/>
    <property type="match status" value="1"/>
</dbReference>
<dbReference type="GO" id="GO:0047444">
    <property type="term" value="F:N-acylneuraminate-9-phosphate synthase activity"/>
    <property type="evidence" value="ECO:0007669"/>
    <property type="project" value="TreeGrafter"/>
</dbReference>
<reference evidence="3" key="1">
    <citation type="submission" date="2019-01" db="EMBL/GenBank/DDBJ databases">
        <title>Gri0909 isolated from a small marine red alga.</title>
        <authorList>
            <person name="Kim J."/>
            <person name="Jeong S.E."/>
            <person name="Jeon C.O."/>
        </authorList>
    </citation>
    <scope>NUCLEOTIDE SEQUENCE [LARGE SCALE GENOMIC DNA]</scope>
    <source>
        <strain evidence="3">Gri0909</strain>
    </source>
</reference>
<keyword evidence="3" id="KW-1185">Reference proteome</keyword>